<evidence type="ECO:0000256" key="1">
    <source>
        <dbReference type="ARBA" id="ARBA00012104"/>
    </source>
</evidence>
<dbReference type="InterPro" id="IPR029056">
    <property type="entry name" value="Ribokinase-like"/>
</dbReference>
<evidence type="ECO:0000313" key="8">
    <source>
        <dbReference type="Proteomes" id="UP000199118"/>
    </source>
</evidence>
<dbReference type="PANTHER" id="PTHR10534:SF2">
    <property type="entry name" value="PYRIDOXAL KINASE"/>
    <property type="match status" value="1"/>
</dbReference>
<evidence type="ECO:0000256" key="3">
    <source>
        <dbReference type="ARBA" id="ARBA00022741"/>
    </source>
</evidence>
<dbReference type="EC" id="2.7.1.35" evidence="1"/>
<reference evidence="7 8" key="1">
    <citation type="submission" date="2016-10" db="EMBL/GenBank/DDBJ databases">
        <authorList>
            <person name="de Groot N.N."/>
        </authorList>
    </citation>
    <scope>NUCLEOTIDE SEQUENCE [LARGE SCALE GENOMIC DNA]</scope>
    <source>
        <strain evidence="7 8">DSM 17890</strain>
    </source>
</reference>
<keyword evidence="5" id="KW-0067">ATP-binding</keyword>
<name>A0A1H2RK38_9RHOB</name>
<keyword evidence="8" id="KW-1185">Reference proteome</keyword>
<dbReference type="GO" id="GO:0009443">
    <property type="term" value="P:pyridoxal 5'-phosphate salvage"/>
    <property type="evidence" value="ECO:0007669"/>
    <property type="project" value="InterPro"/>
</dbReference>
<dbReference type="InterPro" id="IPR004625">
    <property type="entry name" value="PyrdxlKinase"/>
</dbReference>
<protein>
    <recommendedName>
        <fullName evidence="1">pyridoxal kinase</fullName>
        <ecNumber evidence="1">2.7.1.35</ecNumber>
    </recommendedName>
</protein>
<accession>A0A1H2RK38</accession>
<evidence type="ECO:0000256" key="2">
    <source>
        <dbReference type="ARBA" id="ARBA00022679"/>
    </source>
</evidence>
<dbReference type="Proteomes" id="UP000199118">
    <property type="component" value="Unassembled WGS sequence"/>
</dbReference>
<dbReference type="EMBL" id="FNMZ01000001">
    <property type="protein sequence ID" value="SDW19737.1"/>
    <property type="molecule type" value="Genomic_DNA"/>
</dbReference>
<dbReference type="STRING" id="356660.SAMN05444336_101385"/>
<evidence type="ECO:0000313" key="7">
    <source>
        <dbReference type="EMBL" id="SDW19737.1"/>
    </source>
</evidence>
<gene>
    <name evidence="7" type="ORF">SAMN05444336_101385</name>
</gene>
<dbReference type="GO" id="GO:0008478">
    <property type="term" value="F:pyridoxal kinase activity"/>
    <property type="evidence" value="ECO:0007669"/>
    <property type="project" value="UniProtKB-EC"/>
</dbReference>
<dbReference type="GO" id="GO:0005829">
    <property type="term" value="C:cytosol"/>
    <property type="evidence" value="ECO:0007669"/>
    <property type="project" value="TreeGrafter"/>
</dbReference>
<dbReference type="GO" id="GO:0005524">
    <property type="term" value="F:ATP binding"/>
    <property type="evidence" value="ECO:0007669"/>
    <property type="project" value="UniProtKB-KW"/>
</dbReference>
<dbReference type="AlphaFoldDB" id="A0A1H2RK38"/>
<feature type="domain" description="Pyridoxamine kinase/Phosphomethylpyrimidine kinase" evidence="6">
    <location>
        <begin position="77"/>
        <end position="266"/>
    </location>
</feature>
<dbReference type="CDD" id="cd01173">
    <property type="entry name" value="pyridoxal_pyridoxamine_kinase"/>
    <property type="match status" value="1"/>
</dbReference>
<organism evidence="7 8">
    <name type="scientific">Albimonas donghaensis</name>
    <dbReference type="NCBI Taxonomy" id="356660"/>
    <lineage>
        <taxon>Bacteria</taxon>
        <taxon>Pseudomonadati</taxon>
        <taxon>Pseudomonadota</taxon>
        <taxon>Alphaproteobacteria</taxon>
        <taxon>Rhodobacterales</taxon>
        <taxon>Paracoccaceae</taxon>
        <taxon>Albimonas</taxon>
    </lineage>
</organism>
<dbReference type="OrthoDB" id="9800808at2"/>
<dbReference type="RefSeq" id="WP_092679438.1">
    <property type="nucleotide sequence ID" value="NZ_FNMZ01000001.1"/>
</dbReference>
<dbReference type="NCBIfam" id="TIGR00687">
    <property type="entry name" value="pyridox_kin"/>
    <property type="match status" value="1"/>
</dbReference>
<evidence type="ECO:0000256" key="4">
    <source>
        <dbReference type="ARBA" id="ARBA00022777"/>
    </source>
</evidence>
<keyword evidence="4 7" id="KW-0418">Kinase</keyword>
<evidence type="ECO:0000259" key="6">
    <source>
        <dbReference type="Pfam" id="PF08543"/>
    </source>
</evidence>
<proteinExistence type="predicted"/>
<keyword evidence="2" id="KW-0808">Transferase</keyword>
<dbReference type="InterPro" id="IPR013749">
    <property type="entry name" value="PM/HMP-P_kinase-1"/>
</dbReference>
<dbReference type="Pfam" id="PF08543">
    <property type="entry name" value="Phos_pyr_kin"/>
    <property type="match status" value="1"/>
</dbReference>
<sequence>MSAPTCLSIQSAVVAGHVGHGASSFALGASGVEVWPLPTVTLSGHARTPGVKGRRATGAEIAALGEGLAAGGALARCDGLLTGYLGTAEAAEAVADIAEALRAARPGAIVLCDPVLGDEGPGLYLPPEIGTVYRERLLPLADIAVPNRFELGWLTGLPCGDLAETRAAAEALRATGPGVVHVTSVPGPEGGLGILTVTGQGAGQGAWLATAPRADLHVNGAGDFVAALLMAGALTGRPAQEAAARAVGAAHVLAVEALRTGRDDLPVIAAQAAWRDAAPARSVPLG</sequence>
<dbReference type="PANTHER" id="PTHR10534">
    <property type="entry name" value="PYRIDOXAL KINASE"/>
    <property type="match status" value="1"/>
</dbReference>
<keyword evidence="3" id="KW-0547">Nucleotide-binding</keyword>
<dbReference type="SUPFAM" id="SSF53613">
    <property type="entry name" value="Ribokinase-like"/>
    <property type="match status" value="1"/>
</dbReference>
<dbReference type="Gene3D" id="3.40.1190.20">
    <property type="match status" value="1"/>
</dbReference>
<evidence type="ECO:0000256" key="5">
    <source>
        <dbReference type="ARBA" id="ARBA00022840"/>
    </source>
</evidence>